<sequence length="502" mass="54260">MHSFSDRSHRADSVKDHGRPIETDIPARLDRLPWSRFHMLIVVALGITWILDGLEVTIIGSLAPSLERGDTLGLSADGIGFASSSYVAGAVLGALLFGWMTDQLGRKQIFFLTLALYVVGVGASAFSWNLGSFAVARFLTGMGIGGEYSAINSAIDELVPARLRGRVDVMVNGTFWAGAAFGALGSVWLLNTALIPVWLAWRVAFALGALLGVAVLLLRTFVPESPRWLITHRRVEEANAIVSHVESHCAEPQGGWASKLPTVLIYPAGVFSPMEMIRIMVQRYRGRSLYALVLMISQAFLYNAVFFTYGMVLTQYHGVSAREVGWYILPLAIGNLIGPLVLARWFDTWGRRRMIGLSYAISGALMVIVAWAMGADLLTATTQTLSWCAIFFFASAAASSAYLTASELFPLEMRAFAIAVFYAVGTLFGGVAAPVIFGHLIGTGRLSLLVVGYLVAAALMLVASVVAWIWGVDAENRSLEEVAPPLSALYAAREQEAMRSGA</sequence>
<keyword evidence="4 5" id="KW-0472">Membrane</keyword>
<dbReference type="InterPro" id="IPR020846">
    <property type="entry name" value="MFS_dom"/>
</dbReference>
<gene>
    <name evidence="7" type="ORF">ASAP_0368</name>
</gene>
<feature type="transmembrane region" description="Helical" evidence="5">
    <location>
        <begin position="79"/>
        <end position="97"/>
    </location>
</feature>
<feature type="transmembrane region" description="Helical" evidence="5">
    <location>
        <begin position="167"/>
        <end position="189"/>
    </location>
</feature>
<evidence type="ECO:0000256" key="4">
    <source>
        <dbReference type="ARBA" id="ARBA00023136"/>
    </source>
</evidence>
<dbReference type="PROSITE" id="PS50850">
    <property type="entry name" value="MFS"/>
    <property type="match status" value="1"/>
</dbReference>
<feature type="transmembrane region" description="Helical" evidence="5">
    <location>
        <begin position="415"/>
        <end position="441"/>
    </location>
</feature>
<dbReference type="EMBL" id="CBLX010000003">
    <property type="protein sequence ID" value="CDG38413.1"/>
    <property type="molecule type" value="Genomic_DNA"/>
</dbReference>
<feature type="transmembrane region" description="Helical" evidence="5">
    <location>
        <begin position="289"/>
        <end position="312"/>
    </location>
</feature>
<dbReference type="SUPFAM" id="SSF103473">
    <property type="entry name" value="MFS general substrate transporter"/>
    <property type="match status" value="1"/>
</dbReference>
<reference evidence="7 8" key="1">
    <citation type="journal article" date="2014" name="Genome Biol. Evol.">
        <title>Acetic acid bacteria genomes reveal functional traits for adaptation to life in insect guts.</title>
        <authorList>
            <person name="Chouaia B."/>
            <person name="Gaiarsa S."/>
            <person name="Crotti E."/>
            <person name="Comandatore F."/>
            <person name="Degli Esposti M."/>
            <person name="Ricci I."/>
            <person name="Alma A."/>
            <person name="Favia G."/>
            <person name="Bandi C."/>
            <person name="Daffonchio D."/>
        </authorList>
    </citation>
    <scope>NUCLEOTIDE SEQUENCE [LARGE SCALE GENOMIC DNA]</scope>
    <source>
        <strain evidence="7 8">SF2.1</strain>
    </source>
</reference>
<protein>
    <submittedName>
        <fullName evidence="7">Major facilitator superfamily (MFS) sugar transporter</fullName>
    </submittedName>
</protein>
<dbReference type="Gene3D" id="1.20.1250.20">
    <property type="entry name" value="MFS general substrate transporter like domains"/>
    <property type="match status" value="1"/>
</dbReference>
<dbReference type="Pfam" id="PF00083">
    <property type="entry name" value="Sugar_tr"/>
    <property type="match status" value="1"/>
</dbReference>
<dbReference type="PANTHER" id="PTHR23508">
    <property type="entry name" value="CARBOXYLIC ACID TRANSPORTER PROTEIN HOMOLOG"/>
    <property type="match status" value="1"/>
</dbReference>
<dbReference type="AlphaFoldDB" id="A0A060QCK4"/>
<dbReference type="InterPro" id="IPR005828">
    <property type="entry name" value="MFS_sugar_transport-like"/>
</dbReference>
<evidence type="ECO:0000256" key="3">
    <source>
        <dbReference type="ARBA" id="ARBA00022989"/>
    </source>
</evidence>
<feature type="transmembrane region" description="Helical" evidence="5">
    <location>
        <begin position="447"/>
        <end position="470"/>
    </location>
</feature>
<evidence type="ECO:0000313" key="7">
    <source>
        <dbReference type="EMBL" id="CDG38413.1"/>
    </source>
</evidence>
<organism evidence="7 8">
    <name type="scientific">Asaia bogorensis</name>
    <dbReference type="NCBI Taxonomy" id="91915"/>
    <lineage>
        <taxon>Bacteria</taxon>
        <taxon>Pseudomonadati</taxon>
        <taxon>Pseudomonadota</taxon>
        <taxon>Alphaproteobacteria</taxon>
        <taxon>Acetobacterales</taxon>
        <taxon>Acetobacteraceae</taxon>
        <taxon>Asaia</taxon>
    </lineage>
</organism>
<reference evidence="7 8" key="2">
    <citation type="journal article" date="2014" name="PLoS ONE">
        <title>Evolution of mitochondria reconstructed from the energy metabolism of living bacteria.</title>
        <authorList>
            <person name="Degli Esposti M."/>
            <person name="Chouaia B."/>
            <person name="Comandatore F."/>
            <person name="Crotti E."/>
            <person name="Sassera D."/>
            <person name="Lievens P.M."/>
            <person name="Daffonchio D."/>
            <person name="Bandi C."/>
        </authorList>
    </citation>
    <scope>NUCLEOTIDE SEQUENCE [LARGE SCALE GENOMIC DNA]</scope>
    <source>
        <strain evidence="7 8">SF2.1</strain>
    </source>
</reference>
<dbReference type="InterPro" id="IPR036259">
    <property type="entry name" value="MFS_trans_sf"/>
</dbReference>
<feature type="transmembrane region" description="Helical" evidence="5">
    <location>
        <begin position="109"/>
        <end position="128"/>
    </location>
</feature>
<keyword evidence="2 5" id="KW-0812">Transmembrane</keyword>
<keyword evidence="3 5" id="KW-1133">Transmembrane helix</keyword>
<evidence type="ECO:0000259" key="6">
    <source>
        <dbReference type="PROSITE" id="PS50850"/>
    </source>
</evidence>
<dbReference type="eggNOG" id="COG2814">
    <property type="taxonomic scope" value="Bacteria"/>
</dbReference>
<comment type="subcellular location">
    <subcellularLocation>
        <location evidence="1">Membrane</location>
        <topology evidence="1">Multi-pass membrane protein</topology>
    </subcellularLocation>
</comment>
<feature type="transmembrane region" description="Helical" evidence="5">
    <location>
        <begin position="354"/>
        <end position="372"/>
    </location>
</feature>
<dbReference type="CDD" id="cd17316">
    <property type="entry name" value="MFS_SV2_like"/>
    <property type="match status" value="1"/>
</dbReference>
<dbReference type="PANTHER" id="PTHR23508:SF10">
    <property type="entry name" value="CARBOXYLIC ACID TRANSPORTER PROTEIN HOMOLOG"/>
    <property type="match status" value="1"/>
</dbReference>
<evidence type="ECO:0000256" key="2">
    <source>
        <dbReference type="ARBA" id="ARBA00022692"/>
    </source>
</evidence>
<dbReference type="GO" id="GO:0005886">
    <property type="term" value="C:plasma membrane"/>
    <property type="evidence" value="ECO:0007669"/>
    <property type="project" value="TreeGrafter"/>
</dbReference>
<feature type="transmembrane region" description="Helical" evidence="5">
    <location>
        <begin position="384"/>
        <end position="403"/>
    </location>
</feature>
<comment type="caution">
    <text evidence="7">The sequence shown here is derived from an EMBL/GenBank/DDBJ whole genome shotgun (WGS) entry which is preliminary data.</text>
</comment>
<feature type="transmembrane region" description="Helical" evidence="5">
    <location>
        <begin position="195"/>
        <end position="218"/>
    </location>
</feature>
<name>A0A060QCK4_9PROT</name>
<dbReference type="Proteomes" id="UP000027583">
    <property type="component" value="Unassembled WGS sequence"/>
</dbReference>
<keyword evidence="7" id="KW-0762">Sugar transport</keyword>
<accession>A0A060QCK4</accession>
<evidence type="ECO:0000256" key="5">
    <source>
        <dbReference type="SAM" id="Phobius"/>
    </source>
</evidence>
<feature type="domain" description="Major facilitator superfamily (MFS) profile" evidence="6">
    <location>
        <begin position="41"/>
        <end position="475"/>
    </location>
</feature>
<evidence type="ECO:0000313" key="8">
    <source>
        <dbReference type="Proteomes" id="UP000027583"/>
    </source>
</evidence>
<dbReference type="GO" id="GO:0046943">
    <property type="term" value="F:carboxylic acid transmembrane transporter activity"/>
    <property type="evidence" value="ECO:0007669"/>
    <property type="project" value="TreeGrafter"/>
</dbReference>
<evidence type="ECO:0000256" key="1">
    <source>
        <dbReference type="ARBA" id="ARBA00004141"/>
    </source>
</evidence>
<keyword evidence="7" id="KW-0813">Transport</keyword>
<proteinExistence type="predicted"/>
<feature type="transmembrane region" description="Helical" evidence="5">
    <location>
        <begin position="324"/>
        <end position="342"/>
    </location>
</feature>
<feature type="transmembrane region" description="Helical" evidence="5">
    <location>
        <begin position="134"/>
        <end position="155"/>
    </location>
</feature>
<feature type="transmembrane region" description="Helical" evidence="5">
    <location>
        <begin position="37"/>
        <end position="59"/>
    </location>
</feature>